<keyword evidence="2" id="KW-1185">Reference proteome</keyword>
<dbReference type="AlphaFoldDB" id="A0A4C1XED3"/>
<protein>
    <submittedName>
        <fullName evidence="1">Uncharacterized protein</fullName>
    </submittedName>
</protein>
<accession>A0A4C1XED3</accession>
<organism evidence="1 2">
    <name type="scientific">Eumeta variegata</name>
    <name type="common">Bagworm moth</name>
    <name type="synonym">Eumeta japonica</name>
    <dbReference type="NCBI Taxonomy" id="151549"/>
    <lineage>
        <taxon>Eukaryota</taxon>
        <taxon>Metazoa</taxon>
        <taxon>Ecdysozoa</taxon>
        <taxon>Arthropoda</taxon>
        <taxon>Hexapoda</taxon>
        <taxon>Insecta</taxon>
        <taxon>Pterygota</taxon>
        <taxon>Neoptera</taxon>
        <taxon>Endopterygota</taxon>
        <taxon>Lepidoptera</taxon>
        <taxon>Glossata</taxon>
        <taxon>Ditrysia</taxon>
        <taxon>Tineoidea</taxon>
        <taxon>Psychidae</taxon>
        <taxon>Oiketicinae</taxon>
        <taxon>Eumeta</taxon>
    </lineage>
</organism>
<comment type="caution">
    <text evidence="1">The sequence shown here is derived from an EMBL/GenBank/DDBJ whole genome shotgun (WGS) entry which is preliminary data.</text>
</comment>
<sequence length="167" mass="17877">MTHLRDSADCPSVSEVVEWFIINNLVLNETKTKLVPISLSNTKLVDTNVRKSGTRTRRWWAAARTSRAPTARGCAAWRTLRLAAGARAAARGLLRLRCAAALPTRPPHARSVPVWLHVGAAPQVSVFTANGEAVVAAGAGAARAAGRARAHPPWALVLLLTTKCLHL</sequence>
<dbReference type="EMBL" id="BGZK01000816">
    <property type="protein sequence ID" value="GBP61543.1"/>
    <property type="molecule type" value="Genomic_DNA"/>
</dbReference>
<reference evidence="1 2" key="1">
    <citation type="journal article" date="2019" name="Commun. Biol.">
        <title>The bagworm genome reveals a unique fibroin gene that provides high tensile strength.</title>
        <authorList>
            <person name="Kono N."/>
            <person name="Nakamura H."/>
            <person name="Ohtoshi R."/>
            <person name="Tomita M."/>
            <person name="Numata K."/>
            <person name="Arakawa K."/>
        </authorList>
    </citation>
    <scope>NUCLEOTIDE SEQUENCE [LARGE SCALE GENOMIC DNA]</scope>
</reference>
<evidence type="ECO:0000313" key="2">
    <source>
        <dbReference type="Proteomes" id="UP000299102"/>
    </source>
</evidence>
<gene>
    <name evidence="1" type="ORF">EVAR_44014_1</name>
</gene>
<name>A0A4C1XED3_EUMVA</name>
<proteinExistence type="predicted"/>
<dbReference type="Proteomes" id="UP000299102">
    <property type="component" value="Unassembled WGS sequence"/>
</dbReference>
<evidence type="ECO:0000313" key="1">
    <source>
        <dbReference type="EMBL" id="GBP61543.1"/>
    </source>
</evidence>